<reference evidence="2" key="1">
    <citation type="submission" date="2022-11" db="UniProtKB">
        <authorList>
            <consortium name="WormBaseParasite"/>
        </authorList>
    </citation>
    <scope>IDENTIFICATION</scope>
</reference>
<evidence type="ECO:0000313" key="2">
    <source>
        <dbReference type="WBParaSite" id="PS1159_v2.g16565.t1"/>
    </source>
</evidence>
<sequence>MELNVIDSGISRRILQNEWFVDENEDVVTQVFEQYLRKDLPCGLKQCSNCSLPQYSALEPDNAELSKIFPFKHCIIMDVPTITRFVDMLEDERFDNAVIIQTHWESLMMTNPHIARKLDKSLKSGKKHLAFLMNDMMEGCFINADEFESNDDELERKLIMSANFLLKHWESVDVKPIILVSTAEHKAFYLNEYPHVATVGEYVGSMENHEELSLRIQFLLKKEESGPTIYPEHLLLPEIDEGLANGKYQKGQFRVSPENYLEATVSFGMDSSEQWFIQGRINMNRACQGDVVVVELLPKDQWTLPERILRMREADEEMEEEDAYMEVADNEKDTEEKNAEPAAKKVKKEPKKIKKVIDEMEPIPTAKVVSVLIRSWRDYCGIILPPFSPDGNDGLFSAFDKSIPRVRIEDPLFQELVGKIVVVGIDEWAADSFYPKGHLIQVIGNEGDRDAEEKMVLLEYDIRYEPFNADVLACLPEMPWKPTPESFRRDLTHLNICSVDPVGCTDIDDALHCVENNDGTFEVGVHIADVTHFIKPGTPIDREASLRSTSVYLCGRRIDMIPELLSSNLCSLRGGELRYAFSVIWHLDADAEVIKTEYCKSLIQSKAALTYEKAQEMIDDTKANDVITKSLRGLLKLSLKLKEKRFKAGALSLASSEIRFELNPETGTPLAVQEKKHLPTMSMVEEFMLLANISVARKIYTDFPDFAVLRRHPIPPKEQYEPLVKAAEALGFHIDPSTGKSLADSLDKAYDPEKPVINRMLRMLATRCMTQAIYFISSTIAPDKFLHFGLAAPYYTHFTSPIRRYADVMVHRLLAASIEADKLHNEMHNKIWLIKQADIMNYRHRKAQHASRASILLNTYLMIKHLNEEVLEAFIVSIRRNGLQVHIPKYGLESVIFFTHSFSKRKTEDFADYRELQIKPFQKVKVSVSMVEKNLRKRLDVKLVEPKIDCVSADTDVNTVGY</sequence>
<accession>A0AC35FE58</accession>
<protein>
    <submittedName>
        <fullName evidence="2">S1 motif domain-containing protein</fullName>
    </submittedName>
</protein>
<evidence type="ECO:0000313" key="1">
    <source>
        <dbReference type="Proteomes" id="UP000887580"/>
    </source>
</evidence>
<organism evidence="1 2">
    <name type="scientific">Panagrolaimus sp. PS1159</name>
    <dbReference type="NCBI Taxonomy" id="55785"/>
    <lineage>
        <taxon>Eukaryota</taxon>
        <taxon>Metazoa</taxon>
        <taxon>Ecdysozoa</taxon>
        <taxon>Nematoda</taxon>
        <taxon>Chromadorea</taxon>
        <taxon>Rhabditida</taxon>
        <taxon>Tylenchina</taxon>
        <taxon>Panagrolaimomorpha</taxon>
        <taxon>Panagrolaimoidea</taxon>
        <taxon>Panagrolaimidae</taxon>
        <taxon>Panagrolaimus</taxon>
    </lineage>
</organism>
<name>A0AC35FE58_9BILA</name>
<proteinExistence type="predicted"/>
<dbReference type="Proteomes" id="UP000887580">
    <property type="component" value="Unplaced"/>
</dbReference>
<dbReference type="WBParaSite" id="PS1159_v2.g16565.t1">
    <property type="protein sequence ID" value="PS1159_v2.g16565.t1"/>
    <property type="gene ID" value="PS1159_v2.g16565"/>
</dbReference>